<feature type="compositionally biased region" description="Basic and acidic residues" evidence="1">
    <location>
        <begin position="44"/>
        <end position="56"/>
    </location>
</feature>
<evidence type="ECO:0000256" key="2">
    <source>
        <dbReference type="SAM" id="Phobius"/>
    </source>
</evidence>
<feature type="region of interest" description="Disordered" evidence="1">
    <location>
        <begin position="1"/>
        <end position="120"/>
    </location>
</feature>
<sequence length="311" mass="31999">MARLREAEQGEDGSAARRSTSGSAAGRAKRRPTASRRKTVPAAEPKETGAAAERKKTASAAGRGKTGAAAERKKTGAGAAREKAGSAAGRRRTASAERKKTETAEGRRKSRPTTRRNRSGRGLLASLRGLAFGAGGVLAAIGVLALAGWLLTFPLGDFRYSSGMSGTPGTFTAAQCHTTGAGKNEKRVCTGTFVAAKGGIVDGSARISDARVDVGKPVKLRRRPDGGYVHPGAMNAGMNLATAFGIVSLAAFLLVVLCVSPGRVSAGSYKRLRKNPPPWGTLLTVLVPVFGVSLALAALCAVVGFLLSLIF</sequence>
<name>A0ABP3FZ06_9ACTN</name>
<organism evidence="3 4">
    <name type="scientific">Actinoallomurus spadix</name>
    <dbReference type="NCBI Taxonomy" id="79912"/>
    <lineage>
        <taxon>Bacteria</taxon>
        <taxon>Bacillati</taxon>
        <taxon>Actinomycetota</taxon>
        <taxon>Actinomycetes</taxon>
        <taxon>Streptosporangiales</taxon>
        <taxon>Thermomonosporaceae</taxon>
        <taxon>Actinoallomurus</taxon>
    </lineage>
</organism>
<keyword evidence="2" id="KW-0812">Transmembrane</keyword>
<gene>
    <name evidence="3" type="ORF">GCM10010151_19150</name>
</gene>
<feature type="compositionally biased region" description="Basic and acidic residues" evidence="1">
    <location>
        <begin position="94"/>
        <end position="107"/>
    </location>
</feature>
<dbReference type="Proteomes" id="UP001501822">
    <property type="component" value="Unassembled WGS sequence"/>
</dbReference>
<feature type="compositionally biased region" description="Basic residues" evidence="1">
    <location>
        <begin position="27"/>
        <end position="39"/>
    </location>
</feature>
<feature type="transmembrane region" description="Helical" evidence="2">
    <location>
        <begin position="125"/>
        <end position="151"/>
    </location>
</feature>
<accession>A0ABP3FZ06</accession>
<dbReference type="RefSeq" id="WP_252806883.1">
    <property type="nucleotide sequence ID" value="NZ_BAAABM010000015.1"/>
</dbReference>
<keyword evidence="4" id="KW-1185">Reference proteome</keyword>
<keyword evidence="2" id="KW-1133">Transmembrane helix</keyword>
<feature type="compositionally biased region" description="Basic residues" evidence="1">
    <location>
        <begin position="108"/>
        <end position="119"/>
    </location>
</feature>
<evidence type="ECO:0000256" key="1">
    <source>
        <dbReference type="SAM" id="MobiDB-lite"/>
    </source>
</evidence>
<feature type="compositionally biased region" description="Low complexity" evidence="1">
    <location>
        <begin position="16"/>
        <end position="26"/>
    </location>
</feature>
<evidence type="ECO:0000313" key="4">
    <source>
        <dbReference type="Proteomes" id="UP001501822"/>
    </source>
</evidence>
<dbReference type="EMBL" id="BAAABM010000015">
    <property type="protein sequence ID" value="GAA0329491.1"/>
    <property type="molecule type" value="Genomic_DNA"/>
</dbReference>
<keyword evidence="2" id="KW-0472">Membrane</keyword>
<proteinExistence type="predicted"/>
<reference evidence="4" key="1">
    <citation type="journal article" date="2019" name="Int. J. Syst. Evol. Microbiol.">
        <title>The Global Catalogue of Microorganisms (GCM) 10K type strain sequencing project: providing services to taxonomists for standard genome sequencing and annotation.</title>
        <authorList>
            <consortium name="The Broad Institute Genomics Platform"/>
            <consortium name="The Broad Institute Genome Sequencing Center for Infectious Disease"/>
            <person name="Wu L."/>
            <person name="Ma J."/>
        </authorList>
    </citation>
    <scope>NUCLEOTIDE SEQUENCE [LARGE SCALE GENOMIC DNA]</scope>
    <source>
        <strain evidence="4">JCM 3146</strain>
    </source>
</reference>
<comment type="caution">
    <text evidence="3">The sequence shown here is derived from an EMBL/GenBank/DDBJ whole genome shotgun (WGS) entry which is preliminary data.</text>
</comment>
<protein>
    <submittedName>
        <fullName evidence="3">Uncharacterized protein</fullName>
    </submittedName>
</protein>
<feature type="transmembrane region" description="Helical" evidence="2">
    <location>
        <begin position="240"/>
        <end position="260"/>
    </location>
</feature>
<evidence type="ECO:0000313" key="3">
    <source>
        <dbReference type="EMBL" id="GAA0329491.1"/>
    </source>
</evidence>
<feature type="compositionally biased region" description="Basic and acidic residues" evidence="1">
    <location>
        <begin position="70"/>
        <end position="84"/>
    </location>
</feature>
<feature type="transmembrane region" description="Helical" evidence="2">
    <location>
        <begin position="281"/>
        <end position="310"/>
    </location>
</feature>